<feature type="compositionally biased region" description="Polar residues" evidence="1">
    <location>
        <begin position="163"/>
        <end position="188"/>
    </location>
</feature>
<organism evidence="2 3">
    <name type="scientific">Streptomyces pratens</name>
    <dbReference type="NCBI Taxonomy" id="887456"/>
    <lineage>
        <taxon>Bacteria</taxon>
        <taxon>Bacillati</taxon>
        <taxon>Actinomycetota</taxon>
        <taxon>Actinomycetes</taxon>
        <taxon>Kitasatosporales</taxon>
        <taxon>Streptomycetaceae</taxon>
        <taxon>Streptomyces</taxon>
    </lineage>
</organism>
<dbReference type="Proteomes" id="UP001596242">
    <property type="component" value="Unassembled WGS sequence"/>
</dbReference>
<evidence type="ECO:0000256" key="1">
    <source>
        <dbReference type="SAM" id="MobiDB-lite"/>
    </source>
</evidence>
<keyword evidence="3" id="KW-1185">Reference proteome</keyword>
<dbReference type="EMBL" id="JBHSPT010000025">
    <property type="protein sequence ID" value="MFC6056044.1"/>
    <property type="molecule type" value="Genomic_DNA"/>
</dbReference>
<reference evidence="3" key="1">
    <citation type="journal article" date="2019" name="Int. J. Syst. Evol. Microbiol.">
        <title>The Global Catalogue of Microorganisms (GCM) 10K type strain sequencing project: providing services to taxonomists for standard genome sequencing and annotation.</title>
        <authorList>
            <consortium name="The Broad Institute Genomics Platform"/>
            <consortium name="The Broad Institute Genome Sequencing Center for Infectious Disease"/>
            <person name="Wu L."/>
            <person name="Ma J."/>
        </authorList>
    </citation>
    <scope>NUCLEOTIDE SEQUENCE [LARGE SCALE GENOMIC DNA]</scope>
    <source>
        <strain evidence="3">JCM 12763</strain>
    </source>
</reference>
<evidence type="ECO:0008006" key="4">
    <source>
        <dbReference type="Google" id="ProtNLM"/>
    </source>
</evidence>
<accession>A0ABW1LWX0</accession>
<proteinExistence type="predicted"/>
<comment type="caution">
    <text evidence="2">The sequence shown here is derived from an EMBL/GenBank/DDBJ whole genome shotgun (WGS) entry which is preliminary data.</text>
</comment>
<feature type="region of interest" description="Disordered" evidence="1">
    <location>
        <begin position="135"/>
        <end position="206"/>
    </location>
</feature>
<name>A0ABW1LWX0_9ACTN</name>
<protein>
    <recommendedName>
        <fullName evidence="4">Nucleopolyhedrovirus P10 family protein</fullName>
    </recommendedName>
</protein>
<feature type="compositionally biased region" description="Low complexity" evidence="1">
    <location>
        <begin position="135"/>
        <end position="144"/>
    </location>
</feature>
<evidence type="ECO:0000313" key="3">
    <source>
        <dbReference type="Proteomes" id="UP001596242"/>
    </source>
</evidence>
<gene>
    <name evidence="2" type="ORF">ACFP50_11390</name>
</gene>
<dbReference type="RefSeq" id="WP_386395850.1">
    <property type="nucleotide sequence ID" value="NZ_JBHSPT010000025.1"/>
</dbReference>
<sequence>MTADRWTRTVRQQLGLGRLLPLGGPRDGAWIFERAAGAVLRRAVARAEPGLRLDGLRIALAAPEDAGEPVVPAPPSALPPGSLRVTARFAAPAAEPLPVTADRLRAVLSRAAAERIGLVVTEVDLGVTELLDAEAGTAAGPAAESRARDTANGPADGPAATPSEGQAATPSEGQAATPSEGQAATPSEGQAAAPSDAPDSGGSDEDRVAAAALAVPGVSRLTGALGRAVHLAPSPQAPDGVALTGRHARVDLAVGADHRALDVARSVRSAVSAALPDRPTVAVLVTAVD</sequence>
<evidence type="ECO:0000313" key="2">
    <source>
        <dbReference type="EMBL" id="MFC6056044.1"/>
    </source>
</evidence>